<evidence type="ECO:0000313" key="1">
    <source>
        <dbReference type="EMBL" id="KAF2583163.1"/>
    </source>
</evidence>
<protein>
    <submittedName>
        <fullName evidence="1">Uncharacterized protein</fullName>
    </submittedName>
</protein>
<dbReference type="EMBL" id="QGKW02001660">
    <property type="protein sequence ID" value="KAF2583163.1"/>
    <property type="molecule type" value="Genomic_DNA"/>
</dbReference>
<gene>
    <name evidence="1" type="ORF">F2Q68_00005218</name>
</gene>
<evidence type="ECO:0000313" key="2">
    <source>
        <dbReference type="Proteomes" id="UP000712281"/>
    </source>
</evidence>
<organism evidence="1 2">
    <name type="scientific">Brassica cretica</name>
    <name type="common">Mustard</name>
    <dbReference type="NCBI Taxonomy" id="69181"/>
    <lineage>
        <taxon>Eukaryota</taxon>
        <taxon>Viridiplantae</taxon>
        <taxon>Streptophyta</taxon>
        <taxon>Embryophyta</taxon>
        <taxon>Tracheophyta</taxon>
        <taxon>Spermatophyta</taxon>
        <taxon>Magnoliopsida</taxon>
        <taxon>eudicotyledons</taxon>
        <taxon>Gunneridae</taxon>
        <taxon>Pentapetalae</taxon>
        <taxon>rosids</taxon>
        <taxon>malvids</taxon>
        <taxon>Brassicales</taxon>
        <taxon>Brassicaceae</taxon>
        <taxon>Brassiceae</taxon>
        <taxon>Brassica</taxon>
    </lineage>
</organism>
<name>A0A8S9JP64_BRACR</name>
<dbReference type="Proteomes" id="UP000712281">
    <property type="component" value="Unassembled WGS sequence"/>
</dbReference>
<comment type="caution">
    <text evidence="1">The sequence shown here is derived from an EMBL/GenBank/DDBJ whole genome shotgun (WGS) entry which is preliminary data.</text>
</comment>
<sequence length="119" mass="13404">MNDGGIFNDPYRFSHFSRSKVFAFGNACTDMLNLLTFYLCSSCRQYVLHSSALIIGKLLVHVTIGQHASLEGSDGCRGVTSGDNTFFWMNTFFWLKRVQPSVEGYHIDIRPSFLSSFAC</sequence>
<proteinExistence type="predicted"/>
<dbReference type="AlphaFoldDB" id="A0A8S9JP64"/>
<accession>A0A8S9JP64</accession>
<reference evidence="1" key="1">
    <citation type="submission" date="2019-12" db="EMBL/GenBank/DDBJ databases">
        <title>Genome sequencing and annotation of Brassica cretica.</title>
        <authorList>
            <person name="Studholme D.J."/>
            <person name="Sarris P.F."/>
        </authorList>
    </citation>
    <scope>NUCLEOTIDE SEQUENCE</scope>
    <source>
        <strain evidence="1">PFS-001/15</strain>
        <tissue evidence="1">Leaf</tissue>
    </source>
</reference>